<dbReference type="InterPro" id="IPR011611">
    <property type="entry name" value="PfkB_dom"/>
</dbReference>
<keyword evidence="9" id="KW-0963">Cytoplasm</keyword>
<dbReference type="Proteomes" id="UP000291758">
    <property type="component" value="Chromosome"/>
</dbReference>
<feature type="binding site" evidence="9">
    <location>
        <position position="236"/>
    </location>
    <ligand>
        <name>substrate</name>
    </ligand>
</feature>
<feature type="binding site" evidence="9">
    <location>
        <begin position="12"/>
        <end position="14"/>
    </location>
    <ligand>
        <name>substrate</name>
    </ligand>
</feature>
<keyword evidence="6 9" id="KW-0460">Magnesium</keyword>
<comment type="function">
    <text evidence="9">Catalyzes the phosphorylation of ribose at O-5 in a reaction requiring ATP and magnesium. The resulting D-ribose-5-phosphate can then be used either for sythesis of nucleotides, histidine, and tryptophan, or as a component of the pentose phosphate pathway.</text>
</comment>
<reference evidence="11 12" key="1">
    <citation type="submission" date="2019-01" db="EMBL/GenBank/DDBJ databases">
        <title>Genome sequencing of strain 2JSPR-7.</title>
        <authorList>
            <person name="Heo J."/>
            <person name="Kim S.-J."/>
            <person name="Kim J.-S."/>
            <person name="Hong S.-B."/>
            <person name="Kwon S.-W."/>
        </authorList>
    </citation>
    <scope>NUCLEOTIDE SEQUENCE [LARGE SCALE GENOMIC DNA]</scope>
    <source>
        <strain evidence="11 12">2JSPR-7</strain>
    </source>
</reference>
<sequence>MSGRVVVVGSANMDVVTRVARIPRPGETVTAESLTAFPGGKGLNQAIAARRAGAATVFVAALGADEHGETLAQVIRAEGIDDSAVRRQEGPTGTAFVTTEASGENNIVIVAGANDALRGLTDGDRALIAAADVLVCQLEVPDSVVHQAIAVARASGTRVVLNPAPVRTVPAVVLADVDVLVVNEHEAQHLGVRDLRVRCVLTTMGAAGAELDVRGSAPVRIEARPTVAVDTTGAGDTFVGVFAADVAAGAGYEAAARRAAIAASLSVESHGAVPSIPTRADVDAAMAAPCHAAPTTEKGMPL</sequence>
<comment type="activity regulation">
    <text evidence="9">Activated by a monovalent cation that binds near, but not in, the active site. The most likely occupant of the site in vivo is potassium. Ion binding induces a conformational change that may alter substrate affinity.</text>
</comment>
<dbReference type="PANTHER" id="PTHR10584">
    <property type="entry name" value="SUGAR KINASE"/>
    <property type="match status" value="1"/>
</dbReference>
<comment type="cofactor">
    <cofactor evidence="9">
        <name>Mg(2+)</name>
        <dbReference type="ChEBI" id="CHEBI:18420"/>
    </cofactor>
    <text evidence="9">Requires a divalent cation, most likely magnesium in vivo, as an electrophilic catalyst to aid phosphoryl group transfer. It is the chelate of the metal and the nucleotide that is the actual substrate.</text>
</comment>
<dbReference type="InterPro" id="IPR002139">
    <property type="entry name" value="Ribo/fructo_kinase"/>
</dbReference>
<feature type="binding site" evidence="9">
    <location>
        <begin position="203"/>
        <end position="208"/>
    </location>
    <ligand>
        <name>ATP</name>
        <dbReference type="ChEBI" id="CHEBI:30616"/>
    </ligand>
</feature>
<evidence type="ECO:0000256" key="7">
    <source>
        <dbReference type="ARBA" id="ARBA00022958"/>
    </source>
</evidence>
<dbReference type="GO" id="GO:0005829">
    <property type="term" value="C:cytosol"/>
    <property type="evidence" value="ECO:0007669"/>
    <property type="project" value="TreeGrafter"/>
</dbReference>
<keyword evidence="3 9" id="KW-0547">Nucleotide-binding</keyword>
<keyword evidence="7 9" id="KW-0630">Potassium</keyword>
<comment type="subcellular location">
    <subcellularLocation>
        <location evidence="9">Cytoplasm</location>
    </subcellularLocation>
</comment>
<feature type="binding site" evidence="9">
    <location>
        <position position="139"/>
    </location>
    <ligand>
        <name>substrate</name>
    </ligand>
</feature>
<evidence type="ECO:0000256" key="1">
    <source>
        <dbReference type="ARBA" id="ARBA00022679"/>
    </source>
</evidence>
<protein>
    <recommendedName>
        <fullName evidence="9">Ribokinase</fullName>
        <shortName evidence="9">RK</shortName>
        <ecNumber evidence="9">2.7.1.15</ecNumber>
    </recommendedName>
</protein>
<dbReference type="AlphaFoldDB" id="A0A4P6EJJ7"/>
<feature type="active site" description="Proton acceptor" evidence="9">
    <location>
        <position position="236"/>
    </location>
</feature>
<feature type="binding site" evidence="9">
    <location>
        <position position="266"/>
    </location>
    <ligand>
        <name>K(+)</name>
        <dbReference type="ChEBI" id="CHEBI:29103"/>
    </ligand>
</feature>
<evidence type="ECO:0000256" key="5">
    <source>
        <dbReference type="ARBA" id="ARBA00022840"/>
    </source>
</evidence>
<comment type="similarity">
    <text evidence="9">Belongs to the carbohydrate kinase PfkB family. Ribokinase subfamily.</text>
</comment>
<dbReference type="CDD" id="cd01174">
    <property type="entry name" value="ribokinase"/>
    <property type="match status" value="1"/>
</dbReference>
<comment type="subunit">
    <text evidence="9">Homodimer.</text>
</comment>
<feature type="binding site" evidence="9">
    <location>
        <position position="183"/>
    </location>
    <ligand>
        <name>ATP</name>
        <dbReference type="ChEBI" id="CHEBI:30616"/>
    </ligand>
</feature>
<dbReference type="EC" id="2.7.1.15" evidence="9"/>
<dbReference type="UniPathway" id="UPA00916">
    <property type="reaction ID" value="UER00889"/>
</dbReference>
<keyword evidence="1 9" id="KW-0808">Transferase</keyword>
<dbReference type="Pfam" id="PF00294">
    <property type="entry name" value="PfkB"/>
    <property type="match status" value="1"/>
</dbReference>
<evidence type="ECO:0000259" key="10">
    <source>
        <dbReference type="Pfam" id="PF00294"/>
    </source>
</evidence>
<evidence type="ECO:0000313" key="12">
    <source>
        <dbReference type="Proteomes" id="UP000291758"/>
    </source>
</evidence>
<dbReference type="KEGG" id="xyl:ET495_05560"/>
<keyword evidence="2 9" id="KW-0479">Metal-binding</keyword>
<dbReference type="PRINTS" id="PR00990">
    <property type="entry name" value="RIBOKINASE"/>
</dbReference>
<evidence type="ECO:0000256" key="8">
    <source>
        <dbReference type="ARBA" id="ARBA00023277"/>
    </source>
</evidence>
<feature type="binding site" evidence="9">
    <location>
        <position position="230"/>
    </location>
    <ligand>
        <name>K(+)</name>
        <dbReference type="ChEBI" id="CHEBI:29103"/>
    </ligand>
</feature>
<dbReference type="GO" id="GO:0019303">
    <property type="term" value="P:D-ribose catabolic process"/>
    <property type="evidence" value="ECO:0007669"/>
    <property type="project" value="UniProtKB-UniRule"/>
</dbReference>
<feature type="binding site" evidence="9">
    <location>
        <position position="232"/>
    </location>
    <ligand>
        <name>K(+)</name>
        <dbReference type="ChEBI" id="CHEBI:29103"/>
    </ligand>
</feature>
<dbReference type="EMBL" id="CP035495">
    <property type="protein sequence ID" value="QAY62810.1"/>
    <property type="molecule type" value="Genomic_DNA"/>
</dbReference>
<evidence type="ECO:0000313" key="11">
    <source>
        <dbReference type="EMBL" id="QAY62810.1"/>
    </source>
</evidence>
<evidence type="ECO:0000256" key="4">
    <source>
        <dbReference type="ARBA" id="ARBA00022777"/>
    </source>
</evidence>
<dbReference type="HAMAP" id="MF_01987">
    <property type="entry name" value="Ribokinase"/>
    <property type="match status" value="1"/>
</dbReference>
<evidence type="ECO:0000256" key="9">
    <source>
        <dbReference type="HAMAP-Rule" id="MF_01987"/>
    </source>
</evidence>
<dbReference type="SUPFAM" id="SSF53613">
    <property type="entry name" value="Ribokinase-like"/>
    <property type="match status" value="1"/>
</dbReference>
<feature type="binding site" evidence="9">
    <location>
        <position position="269"/>
    </location>
    <ligand>
        <name>K(+)</name>
        <dbReference type="ChEBI" id="CHEBI:29103"/>
    </ligand>
</feature>
<comment type="caution">
    <text evidence="9">Lacks conserved residue(s) required for the propagation of feature annotation.</text>
</comment>
<comment type="pathway">
    <text evidence="9">Carbohydrate metabolism; D-ribose degradation; D-ribose 5-phosphate from beta-D-ribopyranose: step 2/2.</text>
</comment>
<dbReference type="InterPro" id="IPR011877">
    <property type="entry name" value="Ribokinase"/>
</dbReference>
<gene>
    <name evidence="9" type="primary">rbsK</name>
    <name evidence="11" type="ORF">ET495_05560</name>
</gene>
<dbReference type="GO" id="GO:0046872">
    <property type="term" value="F:metal ion binding"/>
    <property type="evidence" value="ECO:0007669"/>
    <property type="project" value="UniProtKB-KW"/>
</dbReference>
<comment type="catalytic activity">
    <reaction evidence="9">
        <text>D-ribose + ATP = D-ribose 5-phosphate + ADP + H(+)</text>
        <dbReference type="Rhea" id="RHEA:13697"/>
        <dbReference type="ChEBI" id="CHEBI:15378"/>
        <dbReference type="ChEBI" id="CHEBI:30616"/>
        <dbReference type="ChEBI" id="CHEBI:47013"/>
        <dbReference type="ChEBI" id="CHEBI:78346"/>
        <dbReference type="ChEBI" id="CHEBI:456216"/>
        <dbReference type="EC" id="2.7.1.15"/>
    </reaction>
</comment>
<keyword evidence="12" id="KW-1185">Reference proteome</keyword>
<dbReference type="GO" id="GO:0004747">
    <property type="term" value="F:ribokinase activity"/>
    <property type="evidence" value="ECO:0007669"/>
    <property type="project" value="UniProtKB-UniRule"/>
</dbReference>
<evidence type="ECO:0000256" key="3">
    <source>
        <dbReference type="ARBA" id="ARBA00022741"/>
    </source>
</evidence>
<keyword evidence="5 9" id="KW-0067">ATP-binding</keyword>
<feature type="binding site" evidence="9">
    <location>
        <position position="271"/>
    </location>
    <ligand>
        <name>K(+)</name>
        <dbReference type="ChEBI" id="CHEBI:29103"/>
    </ligand>
</feature>
<feature type="binding site" evidence="9">
    <location>
        <begin position="235"/>
        <end position="236"/>
    </location>
    <ligand>
        <name>ATP</name>
        <dbReference type="ChEBI" id="CHEBI:30616"/>
    </ligand>
</feature>
<name>A0A4P6EJJ7_9MICO</name>
<feature type="domain" description="Carbohydrate kinase PfkB" evidence="10">
    <location>
        <begin position="4"/>
        <end position="279"/>
    </location>
</feature>
<feature type="binding site" evidence="9">
    <location>
        <begin position="40"/>
        <end position="44"/>
    </location>
    <ligand>
        <name>substrate</name>
    </ligand>
</feature>
<proteinExistence type="inferred from homology"/>
<dbReference type="OrthoDB" id="9775849at2"/>
<feature type="binding site" evidence="9">
    <location>
        <position position="275"/>
    </location>
    <ligand>
        <name>K(+)</name>
        <dbReference type="ChEBI" id="CHEBI:29103"/>
    </ligand>
</feature>
<keyword evidence="4 9" id="KW-0418">Kinase</keyword>
<dbReference type="GO" id="GO:0005524">
    <property type="term" value="F:ATP binding"/>
    <property type="evidence" value="ECO:0007669"/>
    <property type="project" value="UniProtKB-UniRule"/>
</dbReference>
<dbReference type="Gene3D" id="3.40.1190.20">
    <property type="match status" value="1"/>
</dbReference>
<keyword evidence="8 9" id="KW-0119">Carbohydrate metabolism</keyword>
<organism evidence="11 12">
    <name type="scientific">Xylanimonas allomyrinae</name>
    <dbReference type="NCBI Taxonomy" id="2509459"/>
    <lineage>
        <taxon>Bacteria</taxon>
        <taxon>Bacillati</taxon>
        <taxon>Actinomycetota</taxon>
        <taxon>Actinomycetes</taxon>
        <taxon>Micrococcales</taxon>
        <taxon>Promicromonosporaceae</taxon>
        <taxon>Xylanimonas</taxon>
    </lineage>
</organism>
<evidence type="ECO:0000256" key="6">
    <source>
        <dbReference type="ARBA" id="ARBA00022842"/>
    </source>
</evidence>
<accession>A0A4P6EJJ7</accession>
<evidence type="ECO:0000256" key="2">
    <source>
        <dbReference type="ARBA" id="ARBA00022723"/>
    </source>
</evidence>
<dbReference type="PANTHER" id="PTHR10584:SF166">
    <property type="entry name" value="RIBOKINASE"/>
    <property type="match status" value="1"/>
</dbReference>
<dbReference type="InterPro" id="IPR029056">
    <property type="entry name" value="Ribokinase-like"/>
</dbReference>